<reference evidence="5" key="1">
    <citation type="journal article" date="2019" name="Int. J. Syst. Evol. Microbiol.">
        <title>The Global Catalogue of Microorganisms (GCM) 10K type strain sequencing project: providing services to taxonomists for standard genome sequencing and annotation.</title>
        <authorList>
            <consortium name="The Broad Institute Genomics Platform"/>
            <consortium name="The Broad Institute Genome Sequencing Center for Infectious Disease"/>
            <person name="Wu L."/>
            <person name="Ma J."/>
        </authorList>
    </citation>
    <scope>NUCLEOTIDE SEQUENCE [LARGE SCALE GENOMIC DNA]</scope>
    <source>
        <strain evidence="5">CGMCC 1.12482</strain>
    </source>
</reference>
<organism evidence="4 5">
    <name type="scientific">Halopseudomonas salina</name>
    <dbReference type="NCBI Taxonomy" id="1323744"/>
    <lineage>
        <taxon>Bacteria</taxon>
        <taxon>Pseudomonadati</taxon>
        <taxon>Pseudomonadota</taxon>
        <taxon>Gammaproteobacteria</taxon>
        <taxon>Pseudomonadales</taxon>
        <taxon>Pseudomonadaceae</taxon>
        <taxon>Halopseudomonas</taxon>
    </lineage>
</organism>
<keyword evidence="3" id="KW-0472">Membrane</keyword>
<dbReference type="Proteomes" id="UP000638188">
    <property type="component" value="Unassembled WGS sequence"/>
</dbReference>
<dbReference type="SUPFAM" id="SSF50956">
    <property type="entry name" value="Thermostable phytase (3-phytase)"/>
    <property type="match status" value="1"/>
</dbReference>
<dbReference type="RefSeq" id="WP_188434335.1">
    <property type="nucleotide sequence ID" value="NZ_BMFF01000002.1"/>
</dbReference>
<evidence type="ECO:0000256" key="3">
    <source>
        <dbReference type="ARBA" id="ARBA00023136"/>
    </source>
</evidence>
<proteinExistence type="predicted"/>
<evidence type="ECO:0000256" key="1">
    <source>
        <dbReference type="ARBA" id="ARBA00004236"/>
    </source>
</evidence>
<name>A0ABQ1PB35_9GAMM</name>
<protein>
    <submittedName>
        <fullName evidence="4">Uncharacterized protein</fullName>
    </submittedName>
</protein>
<dbReference type="InterPro" id="IPR009722">
    <property type="entry name" value="YjiK/CarP"/>
</dbReference>
<gene>
    <name evidence="4" type="ORF">GCM10007418_11630</name>
</gene>
<dbReference type="CDD" id="cd09971">
    <property type="entry name" value="SdiA-regulated"/>
    <property type="match status" value="1"/>
</dbReference>
<keyword evidence="2" id="KW-1003">Cell membrane</keyword>
<keyword evidence="5" id="KW-1185">Reference proteome</keyword>
<dbReference type="EMBL" id="BMFF01000002">
    <property type="protein sequence ID" value="GGC93770.1"/>
    <property type="molecule type" value="Genomic_DNA"/>
</dbReference>
<dbReference type="Pfam" id="PF06977">
    <property type="entry name" value="SdiA-regulated"/>
    <property type="match status" value="1"/>
</dbReference>
<comment type="caution">
    <text evidence="4">The sequence shown here is derived from an EMBL/GenBank/DDBJ whole genome shotgun (WGS) entry which is preliminary data.</text>
</comment>
<accession>A0ABQ1PB35</accession>
<evidence type="ECO:0000313" key="4">
    <source>
        <dbReference type="EMBL" id="GGC93770.1"/>
    </source>
</evidence>
<evidence type="ECO:0000313" key="5">
    <source>
        <dbReference type="Proteomes" id="UP000638188"/>
    </source>
</evidence>
<evidence type="ECO:0000256" key="2">
    <source>
        <dbReference type="ARBA" id="ARBA00022475"/>
    </source>
</evidence>
<comment type="subcellular location">
    <subcellularLocation>
        <location evidence="1">Cell membrane</location>
    </subcellularLocation>
</comment>
<sequence>MLGLLLLLALIVLADYKQWDRRLYFHFKAAISAAETRAPGVWLSYYQVVTQGKTVAGIGRNLSSIVHDWDADSLLAVSNGPASLISLDKSGNTLATYPLQGFGDIEAITYLGAGLLVLVEERAHRLNIVRLPDNPGPINADQAQHFSIGINLNGNKGYEGIAFDPASDRLFIVKERDPMQLLVITGLVASLGTGLAIDITDLSTWIDGFFGTDLSSVHFDQQTGHLLLLSEESRLAIELDSAGELVSYRSFSSWTSDLDQSAPHPEGITLDAQGNMFMVSEPNLFYSFAKPTESQSATSGTP</sequence>